<dbReference type="HAMAP" id="MF_02216">
    <property type="entry name" value="UbiK"/>
    <property type="match status" value="1"/>
</dbReference>
<keyword evidence="3" id="KW-1185">Reference proteome</keyword>
<dbReference type="UniPathway" id="UPA00232"/>
<accession>A0A6M4H9U5</accession>
<sequence>MNDKIVAELSAKLAALAAANPAKDIEKNVRGLLSGAFEKLDLVSREEYEVQTLVLAKAREKLAHLEARLAELEARLPTR</sequence>
<comment type="function">
    <text evidence="1">Required for efficient ubiquinone (coenzyme Q) biosynthesis. UbiK is probably an accessory factor of Ubi enzymes and facilitates ubiquinone biosynthesis by acting as an assembly factor, a targeting factor, or both.</text>
</comment>
<proteinExistence type="inferred from homology"/>
<reference evidence="2 3" key="1">
    <citation type="submission" date="2020-04" db="EMBL/GenBank/DDBJ databases">
        <title>Usitatibacter rugosus gen. nov., sp. nov. and Usitatibacter palustris sp. nov., novel members of Usitatibacteraceae fam. nov. within the order Nitrosomonadales isolated from soil.</title>
        <authorList>
            <person name="Huber K.J."/>
            <person name="Neumann-Schaal M."/>
            <person name="Geppert A."/>
            <person name="Luckner M."/>
            <person name="Wanner G."/>
            <person name="Overmann J."/>
        </authorList>
    </citation>
    <scope>NUCLEOTIDE SEQUENCE [LARGE SCALE GENOMIC DNA]</scope>
    <source>
        <strain evidence="2 3">Swamp67</strain>
    </source>
</reference>
<dbReference type="Proteomes" id="UP000503096">
    <property type="component" value="Chromosome"/>
</dbReference>
<keyword evidence="2" id="KW-0830">Ubiquinone</keyword>
<dbReference type="PANTHER" id="PTHR38040">
    <property type="entry name" value="UBIQUINONE BIOSYNTHESIS ACCESSORY FACTOR UBIK"/>
    <property type="match status" value="1"/>
</dbReference>
<comment type="subcellular location">
    <subcellularLocation>
        <location evidence="1">Cytoplasm</location>
    </subcellularLocation>
</comment>
<comment type="similarity">
    <text evidence="1">Belongs to the UbiK family.</text>
</comment>
<keyword evidence="1" id="KW-0175">Coiled coil</keyword>
<evidence type="ECO:0000256" key="1">
    <source>
        <dbReference type="HAMAP-Rule" id="MF_02216"/>
    </source>
</evidence>
<comment type="pathway">
    <text evidence="1">Cofactor biosynthesis; ubiquinone biosynthesis.</text>
</comment>
<dbReference type="InterPro" id="IPR007475">
    <property type="entry name" value="UbiK"/>
</dbReference>
<dbReference type="KEGG" id="upl:DSM104440_03374"/>
<feature type="coiled-coil region" evidence="1">
    <location>
        <begin position="48"/>
        <end position="75"/>
    </location>
</feature>
<dbReference type="Pfam" id="PF04380">
    <property type="entry name" value="BMFP"/>
    <property type="match status" value="1"/>
</dbReference>
<dbReference type="GO" id="GO:0005737">
    <property type="term" value="C:cytoplasm"/>
    <property type="evidence" value="ECO:0007669"/>
    <property type="project" value="UniProtKB-SubCell"/>
</dbReference>
<evidence type="ECO:0000313" key="3">
    <source>
        <dbReference type="Proteomes" id="UP000503096"/>
    </source>
</evidence>
<organism evidence="2 3">
    <name type="scientific">Usitatibacter palustris</name>
    <dbReference type="NCBI Taxonomy" id="2732487"/>
    <lineage>
        <taxon>Bacteria</taxon>
        <taxon>Pseudomonadati</taxon>
        <taxon>Pseudomonadota</taxon>
        <taxon>Betaproteobacteria</taxon>
        <taxon>Nitrosomonadales</taxon>
        <taxon>Usitatibacteraceae</taxon>
        <taxon>Usitatibacter</taxon>
    </lineage>
</organism>
<dbReference type="EMBL" id="CP053073">
    <property type="protein sequence ID" value="QJR16539.1"/>
    <property type="molecule type" value="Genomic_DNA"/>
</dbReference>
<dbReference type="GO" id="GO:0006744">
    <property type="term" value="P:ubiquinone biosynthetic process"/>
    <property type="evidence" value="ECO:0007669"/>
    <property type="project" value="UniProtKB-UniRule"/>
</dbReference>
<dbReference type="RefSeq" id="WP_171164725.1">
    <property type="nucleotide sequence ID" value="NZ_CP053073.1"/>
</dbReference>
<name>A0A6M4H9U5_9PROT</name>
<keyword evidence="1" id="KW-0963">Cytoplasm</keyword>
<dbReference type="AlphaFoldDB" id="A0A6M4H9U5"/>
<dbReference type="PANTHER" id="PTHR38040:SF1">
    <property type="entry name" value="UBIQUINONE BIOSYNTHESIS ACCESSORY FACTOR UBIK"/>
    <property type="match status" value="1"/>
</dbReference>
<evidence type="ECO:0000313" key="2">
    <source>
        <dbReference type="EMBL" id="QJR16539.1"/>
    </source>
</evidence>
<dbReference type="InParanoid" id="A0A6M4H9U5"/>
<gene>
    <name evidence="1 2" type="primary">ubiK</name>
    <name evidence="2" type="ORF">DSM104440_03374</name>
</gene>
<protein>
    <recommendedName>
        <fullName evidence="1">Ubiquinone biosynthesis accessory factor UbiK</fullName>
    </recommendedName>
</protein>
<keyword evidence="1" id="KW-0831">Ubiquinone biosynthesis</keyword>